<gene>
    <name evidence="1" type="ORF">H9728_07035</name>
</gene>
<accession>A0A9D1Z8G3</accession>
<dbReference type="AlphaFoldDB" id="A0A9D1Z8G3"/>
<dbReference type="EMBL" id="DXCO01000040">
    <property type="protein sequence ID" value="HIY78785.1"/>
    <property type="molecule type" value="Genomic_DNA"/>
</dbReference>
<dbReference type="Gene3D" id="2.60.290.11">
    <property type="entry name" value="TM1070-like"/>
    <property type="match status" value="1"/>
</dbReference>
<evidence type="ECO:0008006" key="3">
    <source>
        <dbReference type="Google" id="ProtNLM"/>
    </source>
</evidence>
<reference evidence="1" key="1">
    <citation type="journal article" date="2021" name="PeerJ">
        <title>Extensive microbial diversity within the chicken gut microbiome revealed by metagenomics and culture.</title>
        <authorList>
            <person name="Gilroy R."/>
            <person name="Ravi A."/>
            <person name="Getino M."/>
            <person name="Pursley I."/>
            <person name="Horton D.L."/>
            <person name="Alikhan N.F."/>
            <person name="Baker D."/>
            <person name="Gharbi K."/>
            <person name="Hall N."/>
            <person name="Watson M."/>
            <person name="Adriaenssens E.M."/>
            <person name="Foster-Nyarko E."/>
            <person name="Jarju S."/>
            <person name="Secka A."/>
            <person name="Antonio M."/>
            <person name="Oren A."/>
            <person name="Chaudhuri R.R."/>
            <person name="La Ragione R."/>
            <person name="Hildebrand F."/>
            <person name="Pallen M.J."/>
        </authorList>
    </citation>
    <scope>NUCLEOTIDE SEQUENCE</scope>
    <source>
        <strain evidence="1">CHK199-9574</strain>
    </source>
</reference>
<comment type="caution">
    <text evidence="1">The sequence shown here is derived from an EMBL/GenBank/DDBJ whole genome shotgun (WGS) entry which is preliminary data.</text>
</comment>
<dbReference type="SUPFAM" id="SSF89232">
    <property type="entry name" value="Hypothetical protein TM1070"/>
    <property type="match status" value="1"/>
</dbReference>
<protein>
    <recommendedName>
        <fullName evidence="3">Sensory rhodopsin transducer</fullName>
    </recommendedName>
</protein>
<dbReference type="InterPro" id="IPR009794">
    <property type="entry name" value="ASRT"/>
</dbReference>
<dbReference type="Proteomes" id="UP000824135">
    <property type="component" value="Unassembled WGS sequence"/>
</dbReference>
<dbReference type="InterPro" id="IPR036698">
    <property type="entry name" value="TM1070-like_sf"/>
</dbReference>
<dbReference type="Pfam" id="PF07100">
    <property type="entry name" value="ASRT"/>
    <property type="match status" value="1"/>
</dbReference>
<organism evidence="1 2">
    <name type="scientific">Candidatus Borkfalkia excrementavium</name>
    <dbReference type="NCBI Taxonomy" id="2838505"/>
    <lineage>
        <taxon>Bacteria</taxon>
        <taxon>Bacillati</taxon>
        <taxon>Bacillota</taxon>
        <taxon>Clostridia</taxon>
        <taxon>Christensenellales</taxon>
        <taxon>Christensenellaceae</taxon>
        <taxon>Candidatus Borkfalkia</taxon>
    </lineage>
</organism>
<reference evidence="1" key="2">
    <citation type="submission" date="2021-04" db="EMBL/GenBank/DDBJ databases">
        <authorList>
            <person name="Gilroy R."/>
        </authorList>
    </citation>
    <scope>NUCLEOTIDE SEQUENCE</scope>
    <source>
        <strain evidence="1">CHK199-9574</strain>
    </source>
</reference>
<proteinExistence type="predicted"/>
<evidence type="ECO:0000313" key="1">
    <source>
        <dbReference type="EMBL" id="HIY78785.1"/>
    </source>
</evidence>
<name>A0A9D1Z8G3_9FIRM</name>
<evidence type="ECO:0000313" key="2">
    <source>
        <dbReference type="Proteomes" id="UP000824135"/>
    </source>
</evidence>
<sequence>MTALKRNLGKKRWIIPDCERPPEGEGALRGHESVIVVNDSDQDAEIRVKLLFTDRESVCDIVWKVGAHRVKCFRTNSVEDMCNAVVPEGEQYAMTLESDTSIVVQYGRLDNRQSNLAFYTTLGYAEE</sequence>